<accession>A0A8J7AR45</accession>
<reference evidence="4" key="1">
    <citation type="submission" date="2020-10" db="EMBL/GenBank/DDBJ databases">
        <authorList>
            <person name="Castelo-Branco R."/>
            <person name="Eusebio N."/>
            <person name="Adriana R."/>
            <person name="Vieira A."/>
            <person name="Brugerolle De Fraissinette N."/>
            <person name="Rezende De Castro R."/>
            <person name="Schneider M.P."/>
            <person name="Vasconcelos V."/>
            <person name="Leao P.N."/>
        </authorList>
    </citation>
    <scope>NUCLEOTIDE SEQUENCE</scope>
    <source>
        <strain evidence="4">LEGE 07310</strain>
    </source>
</reference>
<feature type="compositionally biased region" description="Basic and acidic residues" evidence="1">
    <location>
        <begin position="403"/>
        <end position="427"/>
    </location>
</feature>
<dbReference type="SUPFAM" id="SSF53756">
    <property type="entry name" value="UDP-Glycosyltransferase/glycogen phosphorylase"/>
    <property type="match status" value="1"/>
</dbReference>
<dbReference type="InterPro" id="IPR028098">
    <property type="entry name" value="Glyco_trans_4-like_N"/>
</dbReference>
<keyword evidence="5" id="KW-1185">Reference proteome</keyword>
<feature type="domain" description="Glycosyl transferase family 1" evidence="2">
    <location>
        <begin position="226"/>
        <end position="381"/>
    </location>
</feature>
<name>A0A8J7AR45_9CYAN</name>
<dbReference type="PANTHER" id="PTHR45947:SF3">
    <property type="entry name" value="SULFOQUINOVOSYL TRANSFERASE SQD2"/>
    <property type="match status" value="1"/>
</dbReference>
<dbReference type="GO" id="GO:0016757">
    <property type="term" value="F:glycosyltransferase activity"/>
    <property type="evidence" value="ECO:0007669"/>
    <property type="project" value="InterPro"/>
</dbReference>
<feature type="domain" description="Glycosyltransferase subfamily 4-like N-terminal" evidence="3">
    <location>
        <begin position="14"/>
        <end position="191"/>
    </location>
</feature>
<dbReference type="InterPro" id="IPR050194">
    <property type="entry name" value="Glycosyltransferase_grp1"/>
</dbReference>
<evidence type="ECO:0000259" key="2">
    <source>
        <dbReference type="Pfam" id="PF00534"/>
    </source>
</evidence>
<dbReference type="Gene3D" id="3.40.50.2000">
    <property type="entry name" value="Glycogen Phosphorylase B"/>
    <property type="match status" value="2"/>
</dbReference>
<dbReference type="Proteomes" id="UP000636505">
    <property type="component" value="Unassembled WGS sequence"/>
</dbReference>
<dbReference type="Pfam" id="PF13439">
    <property type="entry name" value="Glyco_transf_4"/>
    <property type="match status" value="1"/>
</dbReference>
<dbReference type="AlphaFoldDB" id="A0A8J7AR45"/>
<dbReference type="PANTHER" id="PTHR45947">
    <property type="entry name" value="SULFOQUINOVOSYL TRANSFERASE SQD2"/>
    <property type="match status" value="1"/>
</dbReference>
<dbReference type="EMBL" id="JADEXG010000055">
    <property type="protein sequence ID" value="MBE9079410.1"/>
    <property type="molecule type" value="Genomic_DNA"/>
</dbReference>
<evidence type="ECO:0000259" key="3">
    <source>
        <dbReference type="Pfam" id="PF13439"/>
    </source>
</evidence>
<dbReference type="InterPro" id="IPR001296">
    <property type="entry name" value="Glyco_trans_1"/>
</dbReference>
<sequence length="427" mass="46744">MKIALVTSGFLPVVDGVTVTVFNRLQQLSQQGHQVRVFCPDYSAIAAIYPHWQDDVGAILPGVEVIPLPSEPFIGVAFERNLARAALKPLQQALETFQPDVIHVDEPDRIFLGMLTAPGVAFAQQHNIPCTAFLHTNFIEYIEDFSPLPTWTLGSLQWGSQQIIHRVFNAYDRTLVANGVTETMARQMGIRNVRRGDFLGVDLDRYRPSDLAPDFFQTHYGLPAVDPQTKLIFLGRLTPDKGWKFALKAFAKLADSLNNVAILIAGDGELQAEIQAGFQQLGLNAYFLGRIAPAAVPPLLVNGDLHVTTSTKETFGLTVLEAMAAGIPAIAPRAGGVVETLRDGETGYLFTPGDEADFGQKLLRLIGQPDLRQALGQRGRAVAAQQSWERAVGNLVEVWGGEGRGKRKEERGEGRGKRKGEREEGSE</sequence>
<evidence type="ECO:0000313" key="5">
    <source>
        <dbReference type="Proteomes" id="UP000636505"/>
    </source>
</evidence>
<comment type="caution">
    <text evidence="4">The sequence shown here is derived from an EMBL/GenBank/DDBJ whole genome shotgun (WGS) entry which is preliminary data.</text>
</comment>
<evidence type="ECO:0000256" key="1">
    <source>
        <dbReference type="SAM" id="MobiDB-lite"/>
    </source>
</evidence>
<feature type="region of interest" description="Disordered" evidence="1">
    <location>
        <begin position="400"/>
        <end position="427"/>
    </location>
</feature>
<organism evidence="4 5">
    <name type="scientific">Vasconcelosia minhoensis LEGE 07310</name>
    <dbReference type="NCBI Taxonomy" id="915328"/>
    <lineage>
        <taxon>Bacteria</taxon>
        <taxon>Bacillati</taxon>
        <taxon>Cyanobacteriota</taxon>
        <taxon>Cyanophyceae</taxon>
        <taxon>Nodosilineales</taxon>
        <taxon>Cymatolegaceae</taxon>
        <taxon>Vasconcelosia</taxon>
        <taxon>Vasconcelosia minhoensis</taxon>
    </lineage>
</organism>
<protein>
    <submittedName>
        <fullName evidence="4">Glycosyltransferase</fullName>
    </submittedName>
</protein>
<dbReference type="Pfam" id="PF00534">
    <property type="entry name" value="Glycos_transf_1"/>
    <property type="match status" value="1"/>
</dbReference>
<gene>
    <name evidence="4" type="ORF">IQ241_19265</name>
</gene>
<evidence type="ECO:0000313" key="4">
    <source>
        <dbReference type="EMBL" id="MBE9079410.1"/>
    </source>
</evidence>
<proteinExistence type="predicted"/>